<evidence type="ECO:0000313" key="2">
    <source>
        <dbReference type="Proteomes" id="UP000008144"/>
    </source>
</evidence>
<organism evidence="1 2">
    <name type="scientific">Ciona intestinalis</name>
    <name type="common">Transparent sea squirt</name>
    <name type="synonym">Ascidia intestinalis</name>
    <dbReference type="NCBI Taxonomy" id="7719"/>
    <lineage>
        <taxon>Eukaryota</taxon>
        <taxon>Metazoa</taxon>
        <taxon>Chordata</taxon>
        <taxon>Tunicata</taxon>
        <taxon>Ascidiacea</taxon>
        <taxon>Phlebobranchia</taxon>
        <taxon>Cionidae</taxon>
        <taxon>Ciona</taxon>
    </lineage>
</organism>
<accession>H2XUE0</accession>
<dbReference type="Ensembl" id="ENSCINT00000037026.1">
    <property type="protein sequence ID" value="ENSCINP00000033274.1"/>
    <property type="gene ID" value="ENSCING00000022664.1"/>
</dbReference>
<reference evidence="1" key="2">
    <citation type="journal article" date="2008" name="Genome Biol.">
        <title>Improved genome assembly and evidence-based global gene model set for the chordate Ciona intestinalis: new insight into intron and operon populations.</title>
        <authorList>
            <person name="Satou Y."/>
            <person name="Mineta K."/>
            <person name="Ogasawara M."/>
            <person name="Sasakura Y."/>
            <person name="Shoguchi E."/>
            <person name="Ueno K."/>
            <person name="Yamada L."/>
            <person name="Matsumoto J."/>
            <person name="Wasserscheid J."/>
            <person name="Dewar K."/>
            <person name="Wiley G.B."/>
            <person name="Macmil S.L."/>
            <person name="Roe B.A."/>
            <person name="Zeller R.W."/>
            <person name="Hastings K.E."/>
            <person name="Lemaire P."/>
            <person name="Lindquist E."/>
            <person name="Endo T."/>
            <person name="Hotta K."/>
            <person name="Inaba K."/>
        </authorList>
    </citation>
    <scope>NUCLEOTIDE SEQUENCE [LARGE SCALE GENOMIC DNA]</scope>
    <source>
        <strain evidence="1">wild type</strain>
    </source>
</reference>
<proteinExistence type="predicted"/>
<keyword evidence="2" id="KW-1185">Reference proteome</keyword>
<reference evidence="1" key="4">
    <citation type="submission" date="2025-09" db="UniProtKB">
        <authorList>
            <consortium name="Ensembl"/>
        </authorList>
    </citation>
    <scope>IDENTIFICATION</scope>
</reference>
<dbReference type="HOGENOM" id="CLU_2757041_0_0_1"/>
<dbReference type="AlphaFoldDB" id="H2XUE0"/>
<name>H2XUE0_CIOIN</name>
<protein>
    <submittedName>
        <fullName evidence="1">Uncharacterized protein</fullName>
    </submittedName>
</protein>
<reference evidence="2" key="1">
    <citation type="journal article" date="2002" name="Science">
        <title>The draft genome of Ciona intestinalis: insights into chordate and vertebrate origins.</title>
        <authorList>
            <person name="Dehal P."/>
            <person name="Satou Y."/>
            <person name="Campbell R.K."/>
            <person name="Chapman J."/>
            <person name="Degnan B."/>
            <person name="De Tomaso A."/>
            <person name="Davidson B."/>
            <person name="Di Gregorio A."/>
            <person name="Gelpke M."/>
            <person name="Goodstein D.M."/>
            <person name="Harafuji N."/>
            <person name="Hastings K.E."/>
            <person name="Ho I."/>
            <person name="Hotta K."/>
            <person name="Huang W."/>
            <person name="Kawashima T."/>
            <person name="Lemaire P."/>
            <person name="Martinez D."/>
            <person name="Meinertzhagen I.A."/>
            <person name="Necula S."/>
            <person name="Nonaka M."/>
            <person name="Putnam N."/>
            <person name="Rash S."/>
            <person name="Saiga H."/>
            <person name="Satake M."/>
            <person name="Terry A."/>
            <person name="Yamada L."/>
            <person name="Wang H.G."/>
            <person name="Awazu S."/>
            <person name="Azumi K."/>
            <person name="Boore J."/>
            <person name="Branno M."/>
            <person name="Chin-Bow S."/>
            <person name="DeSantis R."/>
            <person name="Doyle S."/>
            <person name="Francino P."/>
            <person name="Keys D.N."/>
            <person name="Haga S."/>
            <person name="Hayashi H."/>
            <person name="Hino K."/>
            <person name="Imai K.S."/>
            <person name="Inaba K."/>
            <person name="Kano S."/>
            <person name="Kobayashi K."/>
            <person name="Kobayashi M."/>
            <person name="Lee B.I."/>
            <person name="Makabe K.W."/>
            <person name="Manohar C."/>
            <person name="Matassi G."/>
            <person name="Medina M."/>
            <person name="Mochizuki Y."/>
            <person name="Mount S."/>
            <person name="Morishita T."/>
            <person name="Miura S."/>
            <person name="Nakayama A."/>
            <person name="Nishizaka S."/>
            <person name="Nomoto H."/>
            <person name="Ohta F."/>
            <person name="Oishi K."/>
            <person name="Rigoutsos I."/>
            <person name="Sano M."/>
            <person name="Sasaki A."/>
            <person name="Sasakura Y."/>
            <person name="Shoguchi E."/>
            <person name="Shin-i T."/>
            <person name="Spagnuolo A."/>
            <person name="Stainier D."/>
            <person name="Suzuki M.M."/>
            <person name="Tassy O."/>
            <person name="Takatori N."/>
            <person name="Tokuoka M."/>
            <person name="Yagi K."/>
            <person name="Yoshizaki F."/>
            <person name="Wada S."/>
            <person name="Zhang C."/>
            <person name="Hyatt P.D."/>
            <person name="Larimer F."/>
            <person name="Detter C."/>
            <person name="Doggett N."/>
            <person name="Glavina T."/>
            <person name="Hawkins T."/>
            <person name="Richardson P."/>
            <person name="Lucas S."/>
            <person name="Kohara Y."/>
            <person name="Levine M."/>
            <person name="Satoh N."/>
            <person name="Rokhsar D.S."/>
        </authorList>
    </citation>
    <scope>NUCLEOTIDE SEQUENCE [LARGE SCALE GENOMIC DNA]</scope>
</reference>
<dbReference type="EMBL" id="EAAA01001826">
    <property type="status" value="NOT_ANNOTATED_CDS"/>
    <property type="molecule type" value="Genomic_DNA"/>
</dbReference>
<evidence type="ECO:0000313" key="1">
    <source>
        <dbReference type="Ensembl" id="ENSCINP00000033274.1"/>
    </source>
</evidence>
<dbReference type="Proteomes" id="UP000008144">
    <property type="component" value="Chromosome 3"/>
</dbReference>
<sequence length="70" mass="8270">MKEEPGGSHAGHMKDEQECWGNSQTWLKFQVFDKNLTHMKKIHNKSEQTPRVQLNVDLYLFSFGNCILYR</sequence>
<dbReference type="InParanoid" id="H2XUE0"/>
<reference evidence="1" key="3">
    <citation type="submission" date="2025-08" db="UniProtKB">
        <authorList>
            <consortium name="Ensembl"/>
        </authorList>
    </citation>
    <scope>IDENTIFICATION</scope>
</reference>